<proteinExistence type="inferred from homology"/>
<dbReference type="OrthoDB" id="1912352at2759"/>
<keyword evidence="3" id="KW-1185">Reference proteome</keyword>
<dbReference type="EMBL" id="SZYD01000003">
    <property type="protein sequence ID" value="KAD6796039.1"/>
    <property type="molecule type" value="Genomic_DNA"/>
</dbReference>
<comment type="similarity">
    <text evidence="1">Belongs to the peptidase S10 family.</text>
</comment>
<dbReference type="GO" id="GO:0016747">
    <property type="term" value="F:acyltransferase activity, transferring groups other than amino-acyl groups"/>
    <property type="evidence" value="ECO:0007669"/>
    <property type="project" value="TreeGrafter"/>
</dbReference>
<evidence type="ECO:0000256" key="1">
    <source>
        <dbReference type="ARBA" id="ARBA00009431"/>
    </source>
</evidence>
<dbReference type="PANTHER" id="PTHR11802">
    <property type="entry name" value="SERINE PROTEASE FAMILY S10 SERINE CARBOXYPEPTIDASE"/>
    <property type="match status" value="1"/>
</dbReference>
<name>A0A5N6PSZ9_9ASTR</name>
<evidence type="ECO:0000313" key="2">
    <source>
        <dbReference type="EMBL" id="KAD6796039.1"/>
    </source>
</evidence>
<reference evidence="2 3" key="1">
    <citation type="submission" date="2019-05" db="EMBL/GenBank/DDBJ databases">
        <title>Mikania micrantha, genome provides insights into the molecular mechanism of rapid growth.</title>
        <authorList>
            <person name="Liu B."/>
        </authorList>
    </citation>
    <scope>NUCLEOTIDE SEQUENCE [LARGE SCALE GENOMIC DNA]</scope>
    <source>
        <strain evidence="2">NLD-2019</strain>
        <tissue evidence="2">Leaf</tissue>
    </source>
</reference>
<organism evidence="2 3">
    <name type="scientific">Mikania micrantha</name>
    <name type="common">bitter vine</name>
    <dbReference type="NCBI Taxonomy" id="192012"/>
    <lineage>
        <taxon>Eukaryota</taxon>
        <taxon>Viridiplantae</taxon>
        <taxon>Streptophyta</taxon>
        <taxon>Embryophyta</taxon>
        <taxon>Tracheophyta</taxon>
        <taxon>Spermatophyta</taxon>
        <taxon>Magnoliopsida</taxon>
        <taxon>eudicotyledons</taxon>
        <taxon>Gunneridae</taxon>
        <taxon>Pentapetalae</taxon>
        <taxon>asterids</taxon>
        <taxon>campanulids</taxon>
        <taxon>Asterales</taxon>
        <taxon>Asteraceae</taxon>
        <taxon>Asteroideae</taxon>
        <taxon>Heliantheae alliance</taxon>
        <taxon>Eupatorieae</taxon>
        <taxon>Mikania</taxon>
    </lineage>
</organism>
<dbReference type="AlphaFoldDB" id="A0A5N6PSZ9"/>
<dbReference type="GO" id="GO:0006508">
    <property type="term" value="P:proteolysis"/>
    <property type="evidence" value="ECO:0007669"/>
    <property type="project" value="InterPro"/>
</dbReference>
<accession>A0A5N6PSZ9</accession>
<dbReference type="InterPro" id="IPR029058">
    <property type="entry name" value="AB_hydrolase_fold"/>
</dbReference>
<evidence type="ECO:0000313" key="3">
    <source>
        <dbReference type="Proteomes" id="UP000326396"/>
    </source>
</evidence>
<dbReference type="PANTHER" id="PTHR11802:SF29">
    <property type="entry name" value="SERINE CARBOXYPEPTIDASE-LIKE 19"/>
    <property type="match status" value="1"/>
</dbReference>
<dbReference type="Proteomes" id="UP000326396">
    <property type="component" value="Linkage Group LG11"/>
</dbReference>
<gene>
    <name evidence="2" type="ORF">E3N88_06935</name>
</gene>
<dbReference type="Gene3D" id="3.40.50.1820">
    <property type="entry name" value="alpha/beta hydrolase"/>
    <property type="match status" value="1"/>
</dbReference>
<dbReference type="GO" id="GO:0004185">
    <property type="term" value="F:serine-type carboxypeptidase activity"/>
    <property type="evidence" value="ECO:0007669"/>
    <property type="project" value="InterPro"/>
</dbReference>
<sequence length="230" mass="26978">MGIISDDLYKSLFHACGGEYRSEYISPNNVECIQNIELYEQSIYGIQAPQVLEPYCGHVWLIKLPTQKPLKEHTRLSSVKCRFNEYKLVYYWINDANVQEALHVRKETIEEWIRCPDLNFTITTYDVRQYHLSLSNKGYRSLIYSGDHDMVIPHQSTQAWTKDLNYSVIDQWRQWKHNNQIAGYTQSYSNMMTFATVKASNLNGGGHTAPQYKPEECFAMFKRWISNQPL</sequence>
<dbReference type="SUPFAM" id="SSF53474">
    <property type="entry name" value="alpha/beta-Hydrolases"/>
    <property type="match status" value="1"/>
</dbReference>
<comment type="caution">
    <text evidence="2">The sequence shown here is derived from an EMBL/GenBank/DDBJ whole genome shotgun (WGS) entry which is preliminary data.</text>
</comment>
<dbReference type="GO" id="GO:0019748">
    <property type="term" value="P:secondary metabolic process"/>
    <property type="evidence" value="ECO:0007669"/>
    <property type="project" value="TreeGrafter"/>
</dbReference>
<dbReference type="InterPro" id="IPR001563">
    <property type="entry name" value="Peptidase_S10"/>
</dbReference>
<protein>
    <submittedName>
        <fullName evidence="2">Uncharacterized protein</fullName>
    </submittedName>
</protein>
<dbReference type="Pfam" id="PF00450">
    <property type="entry name" value="Peptidase_S10"/>
    <property type="match status" value="1"/>
</dbReference>